<dbReference type="GO" id="GO:0006260">
    <property type="term" value="P:DNA replication"/>
    <property type="evidence" value="ECO:0007669"/>
    <property type="project" value="UniProtKB-UniRule"/>
</dbReference>
<comment type="subcellular location">
    <subcellularLocation>
        <location evidence="2">Cytoplasm</location>
    </subcellularLocation>
    <text evidence="2">Associated with two foci at the outer edges of the nucleoid region in young cells, and at four foci within both cell halves in older cells.</text>
</comment>
<protein>
    <recommendedName>
        <fullName evidence="1 2">Segregation and condensation protein A</fullName>
    </recommendedName>
</protein>
<dbReference type="Proteomes" id="UP000697710">
    <property type="component" value="Unassembled WGS sequence"/>
</dbReference>
<dbReference type="GO" id="GO:0007059">
    <property type="term" value="P:chromosome segregation"/>
    <property type="evidence" value="ECO:0007669"/>
    <property type="project" value="UniProtKB-UniRule"/>
</dbReference>
<gene>
    <name evidence="2" type="primary">scpA</name>
    <name evidence="4" type="ORF">KC729_10585</name>
</gene>
<keyword evidence="2" id="KW-0159">Chromosome partition</keyword>
<dbReference type="GO" id="GO:0051301">
    <property type="term" value="P:cell division"/>
    <property type="evidence" value="ECO:0007669"/>
    <property type="project" value="UniProtKB-KW"/>
</dbReference>
<dbReference type="EMBL" id="JAGQHR010000304">
    <property type="protein sequence ID" value="MCA9728120.1"/>
    <property type="molecule type" value="Genomic_DNA"/>
</dbReference>
<dbReference type="InterPro" id="IPR003768">
    <property type="entry name" value="ScpA"/>
</dbReference>
<evidence type="ECO:0000313" key="4">
    <source>
        <dbReference type="EMBL" id="MCA9728120.1"/>
    </source>
</evidence>
<sequence length="286" mass="33227">MELAPPRVAETTESTPYRGHPVRLETFEGPLDLLLEIIKQNREEIWEISISRITRQYLEYLETWRALNIEVAGEFLVMAASLMRIKSQMLLPRPSFVQEDDEEAPLTREGLITKLLEYRRFKEVALRLRQKEDDQGQRFVRGAPASLEAGYQLPLREPRLIDLVTYFQDVVNKQKEVVRHEVQLEEIALEDQMDWIRSSLGGSVELERLPNGEGDALRFSRLLRRENSTLEVVVTFLAVLELAKLQGVSVRQFQTFAEIWLMHCTPRREDPLEDELKEEEASHDGA</sequence>
<feature type="region of interest" description="Disordered" evidence="3">
    <location>
        <begin position="1"/>
        <end position="21"/>
    </location>
</feature>
<keyword evidence="2" id="KW-0132">Cell division</keyword>
<evidence type="ECO:0000256" key="1">
    <source>
        <dbReference type="ARBA" id="ARBA00044777"/>
    </source>
</evidence>
<evidence type="ECO:0000256" key="2">
    <source>
        <dbReference type="HAMAP-Rule" id="MF_01805"/>
    </source>
</evidence>
<dbReference type="Gene3D" id="6.10.250.2410">
    <property type="match status" value="1"/>
</dbReference>
<dbReference type="Pfam" id="PF02616">
    <property type="entry name" value="SMC_ScpA"/>
    <property type="match status" value="1"/>
</dbReference>
<organism evidence="4 5">
    <name type="scientific">Eiseniibacteriota bacterium</name>
    <dbReference type="NCBI Taxonomy" id="2212470"/>
    <lineage>
        <taxon>Bacteria</taxon>
        <taxon>Candidatus Eiseniibacteriota</taxon>
    </lineage>
</organism>
<comment type="subunit">
    <text evidence="2">Component of a cohesin-like complex composed of ScpA, ScpB and the Smc homodimer, in which ScpA and ScpB bind to the head domain of Smc. The presence of the three proteins is required for the association of the complex with DNA.</text>
</comment>
<proteinExistence type="inferred from homology"/>
<reference evidence="4" key="2">
    <citation type="journal article" date="2021" name="Microbiome">
        <title>Successional dynamics and alternative stable states in a saline activated sludge microbial community over 9 years.</title>
        <authorList>
            <person name="Wang Y."/>
            <person name="Ye J."/>
            <person name="Ju F."/>
            <person name="Liu L."/>
            <person name="Boyd J.A."/>
            <person name="Deng Y."/>
            <person name="Parks D.H."/>
            <person name="Jiang X."/>
            <person name="Yin X."/>
            <person name="Woodcroft B.J."/>
            <person name="Tyson G.W."/>
            <person name="Hugenholtz P."/>
            <person name="Polz M.F."/>
            <person name="Zhang T."/>
        </authorList>
    </citation>
    <scope>NUCLEOTIDE SEQUENCE</scope>
    <source>
        <strain evidence="4">HKST-UBA01</strain>
    </source>
</reference>
<dbReference type="InterPro" id="IPR023093">
    <property type="entry name" value="ScpA-like_C"/>
</dbReference>
<keyword evidence="2" id="KW-0131">Cell cycle</keyword>
<comment type="caution">
    <text evidence="4">The sequence shown here is derived from an EMBL/GenBank/DDBJ whole genome shotgun (WGS) entry which is preliminary data.</text>
</comment>
<comment type="function">
    <text evidence="2">Participates in chromosomal partition during cell division. May act via the formation of a condensin-like complex containing Smc and ScpB that pull DNA away from mid-cell into both cell halves.</text>
</comment>
<comment type="similarity">
    <text evidence="2">Belongs to the ScpA family.</text>
</comment>
<dbReference type="PANTHER" id="PTHR33969">
    <property type="entry name" value="SEGREGATION AND CONDENSATION PROTEIN A"/>
    <property type="match status" value="1"/>
</dbReference>
<name>A0A956M1A9_UNCEI</name>
<evidence type="ECO:0000313" key="5">
    <source>
        <dbReference type="Proteomes" id="UP000697710"/>
    </source>
</evidence>
<reference evidence="4" key="1">
    <citation type="submission" date="2020-04" db="EMBL/GenBank/DDBJ databases">
        <authorList>
            <person name="Zhang T."/>
        </authorList>
    </citation>
    <scope>NUCLEOTIDE SEQUENCE</scope>
    <source>
        <strain evidence="4">HKST-UBA01</strain>
    </source>
</reference>
<keyword evidence="2" id="KW-0963">Cytoplasm</keyword>
<dbReference type="AlphaFoldDB" id="A0A956M1A9"/>
<dbReference type="Gene3D" id="1.10.10.580">
    <property type="entry name" value="Structural maintenance of chromosome 1. Chain E"/>
    <property type="match status" value="1"/>
</dbReference>
<dbReference type="PANTHER" id="PTHR33969:SF2">
    <property type="entry name" value="SEGREGATION AND CONDENSATION PROTEIN A"/>
    <property type="match status" value="1"/>
</dbReference>
<accession>A0A956M1A9</accession>
<evidence type="ECO:0000256" key="3">
    <source>
        <dbReference type="SAM" id="MobiDB-lite"/>
    </source>
</evidence>
<dbReference type="HAMAP" id="MF_01805">
    <property type="entry name" value="ScpA"/>
    <property type="match status" value="1"/>
</dbReference>
<dbReference type="GO" id="GO:0005737">
    <property type="term" value="C:cytoplasm"/>
    <property type="evidence" value="ECO:0007669"/>
    <property type="project" value="UniProtKB-SubCell"/>
</dbReference>